<dbReference type="InterPro" id="IPR009057">
    <property type="entry name" value="Homeodomain-like_sf"/>
</dbReference>
<dbReference type="PROSITE" id="PS01124">
    <property type="entry name" value="HTH_ARAC_FAMILY_2"/>
    <property type="match status" value="1"/>
</dbReference>
<keyword evidence="3" id="KW-0804">Transcription</keyword>
<dbReference type="SMART" id="SM00342">
    <property type="entry name" value="HTH_ARAC"/>
    <property type="match status" value="1"/>
</dbReference>
<keyword evidence="6" id="KW-1185">Reference proteome</keyword>
<dbReference type="AlphaFoldDB" id="A0AA95JD01"/>
<dbReference type="InterPro" id="IPR018062">
    <property type="entry name" value="HTH_AraC-typ_CS"/>
</dbReference>
<dbReference type="PANTHER" id="PTHR43280">
    <property type="entry name" value="ARAC-FAMILY TRANSCRIPTIONAL REGULATOR"/>
    <property type="match status" value="1"/>
</dbReference>
<evidence type="ECO:0000313" key="5">
    <source>
        <dbReference type="EMBL" id="WEK55776.1"/>
    </source>
</evidence>
<dbReference type="GO" id="GO:0003700">
    <property type="term" value="F:DNA-binding transcription factor activity"/>
    <property type="evidence" value="ECO:0007669"/>
    <property type="project" value="InterPro"/>
</dbReference>
<organism evidence="5 6">
    <name type="scientific">Candidatus Cohnella colombiensis</name>
    <dbReference type="NCBI Taxonomy" id="3121368"/>
    <lineage>
        <taxon>Bacteria</taxon>
        <taxon>Bacillati</taxon>
        <taxon>Bacillota</taxon>
        <taxon>Bacilli</taxon>
        <taxon>Bacillales</taxon>
        <taxon>Paenibacillaceae</taxon>
        <taxon>Cohnella</taxon>
    </lineage>
</organism>
<evidence type="ECO:0000313" key="6">
    <source>
        <dbReference type="Proteomes" id="UP001178662"/>
    </source>
</evidence>
<dbReference type="InterPro" id="IPR020449">
    <property type="entry name" value="Tscrpt_reg_AraC-type_HTH"/>
</dbReference>
<dbReference type="Pfam" id="PF02311">
    <property type="entry name" value="AraC_binding"/>
    <property type="match status" value="1"/>
</dbReference>
<dbReference type="Gene3D" id="1.10.10.60">
    <property type="entry name" value="Homeodomain-like"/>
    <property type="match status" value="2"/>
</dbReference>
<dbReference type="CDD" id="cd02208">
    <property type="entry name" value="cupin_RmlC-like"/>
    <property type="match status" value="1"/>
</dbReference>
<dbReference type="InterPro" id="IPR018060">
    <property type="entry name" value="HTH_AraC"/>
</dbReference>
<dbReference type="PRINTS" id="PR00032">
    <property type="entry name" value="HTHARAC"/>
</dbReference>
<keyword evidence="2" id="KW-0238">DNA-binding</keyword>
<dbReference type="Pfam" id="PF12833">
    <property type="entry name" value="HTH_18"/>
    <property type="match status" value="1"/>
</dbReference>
<dbReference type="SUPFAM" id="SSF46689">
    <property type="entry name" value="Homeodomain-like"/>
    <property type="match status" value="2"/>
</dbReference>
<dbReference type="InterPro" id="IPR003313">
    <property type="entry name" value="AraC-bd"/>
</dbReference>
<dbReference type="EMBL" id="CP119317">
    <property type="protein sequence ID" value="WEK55776.1"/>
    <property type="molecule type" value="Genomic_DNA"/>
</dbReference>
<gene>
    <name evidence="5" type="ORF">P0Y55_06950</name>
</gene>
<dbReference type="Proteomes" id="UP001178662">
    <property type="component" value="Chromosome"/>
</dbReference>
<dbReference type="InterPro" id="IPR014710">
    <property type="entry name" value="RmlC-like_jellyroll"/>
</dbReference>
<feature type="domain" description="HTH araC/xylS-type" evidence="4">
    <location>
        <begin position="192"/>
        <end position="290"/>
    </location>
</feature>
<dbReference type="Gene3D" id="2.60.120.10">
    <property type="entry name" value="Jelly Rolls"/>
    <property type="match status" value="1"/>
</dbReference>
<accession>A0AA95JD01</accession>
<dbReference type="PROSITE" id="PS00041">
    <property type="entry name" value="HTH_ARAC_FAMILY_1"/>
    <property type="match status" value="1"/>
</dbReference>
<dbReference type="GO" id="GO:0043565">
    <property type="term" value="F:sequence-specific DNA binding"/>
    <property type="evidence" value="ECO:0007669"/>
    <property type="project" value="InterPro"/>
</dbReference>
<evidence type="ECO:0000256" key="3">
    <source>
        <dbReference type="ARBA" id="ARBA00023163"/>
    </source>
</evidence>
<evidence type="ECO:0000256" key="2">
    <source>
        <dbReference type="ARBA" id="ARBA00023125"/>
    </source>
</evidence>
<reference evidence="5" key="1">
    <citation type="submission" date="2023-03" db="EMBL/GenBank/DDBJ databases">
        <title>Andean soil-derived lignocellulolytic bacterial consortium as a source of novel taxa and putative plastic-active enzymes.</title>
        <authorList>
            <person name="Diaz-Garcia L."/>
            <person name="Chuvochina M."/>
            <person name="Feuerriegel G."/>
            <person name="Bunk B."/>
            <person name="Sproer C."/>
            <person name="Streit W.R."/>
            <person name="Rodriguez L.M."/>
            <person name="Overmann J."/>
            <person name="Jimenez D.J."/>
        </authorList>
    </citation>
    <scope>NUCLEOTIDE SEQUENCE</scope>
    <source>
        <strain evidence="5">MAG 2441</strain>
    </source>
</reference>
<name>A0AA95JD01_9BACL</name>
<keyword evidence="1" id="KW-0805">Transcription regulation</keyword>
<dbReference type="PANTHER" id="PTHR43280:SF28">
    <property type="entry name" value="HTH-TYPE TRANSCRIPTIONAL ACTIVATOR RHAS"/>
    <property type="match status" value="1"/>
</dbReference>
<sequence>MMKQIRLKEQKTHGNPIYPVSTYSITCSADIPLLELHWHEELEFLLVTEGSAMFRVDANDYEVHAGEAIFINSGMLHSGYVTSESPCAFQAVVFHANILRGSSVDLIFDQYMNPLIQHQILAPVHLRTIPGEQLEILIMLRQLFDVDQAKKYASELHIKGILYSAMSTLLQMCAPLQRLKADSDSVRMARIKAVVEFIEHSYADQITLMQLAELASMSEAYFCRFFKKITTKSPITYLNYYRVQRAAQLLTSTDSKIMEVALDVGFNSLSYFNTVFRQRFDCTPKQYRKSARHEGVKLLE</sequence>
<proteinExistence type="predicted"/>
<protein>
    <submittedName>
        <fullName evidence="5">AraC family transcriptional regulator</fullName>
    </submittedName>
</protein>
<evidence type="ECO:0000256" key="1">
    <source>
        <dbReference type="ARBA" id="ARBA00023015"/>
    </source>
</evidence>
<evidence type="ECO:0000259" key="4">
    <source>
        <dbReference type="PROSITE" id="PS01124"/>
    </source>
</evidence>
<dbReference type="InterPro" id="IPR037923">
    <property type="entry name" value="HTH-like"/>
</dbReference>
<dbReference type="SUPFAM" id="SSF51215">
    <property type="entry name" value="Regulatory protein AraC"/>
    <property type="match status" value="1"/>
</dbReference>